<comment type="function">
    <text evidence="2">Catalyzes the sequential condensation of isopentenyl diphosphate (IPP) with (2E,6E)-farnesyl diphosphate (E,E-FPP) to yield (2Z,6Z,10Z,14Z,18Z,22Z,26Z,30Z,34E,38E)-undecaprenyl diphosphate (di-trans,octa-cis-UPP). UPP is the precursor of glycosyl carrier lipid in the biosynthesis of bacterial cell wall polysaccharide components such as peptidoglycan and lipopolysaccharide.</text>
</comment>
<evidence type="ECO:0000313" key="3">
    <source>
        <dbReference type="EMBL" id="VHO02168.1"/>
    </source>
</evidence>
<dbReference type="InterPro" id="IPR018520">
    <property type="entry name" value="UPP_synth-like_CS"/>
</dbReference>
<feature type="binding site" evidence="2">
    <location>
        <begin position="239"/>
        <end position="241"/>
    </location>
    <ligand>
        <name>substrate</name>
    </ligand>
</feature>
<dbReference type="Gene3D" id="3.40.1180.10">
    <property type="entry name" value="Decaprenyl diphosphate synthase-like"/>
    <property type="match status" value="1"/>
</dbReference>
<feature type="binding site" evidence="2">
    <location>
        <position position="114"/>
    </location>
    <ligand>
        <name>substrate</name>
    </ligand>
</feature>
<gene>
    <name evidence="2" type="primary">uppS</name>
    <name evidence="3" type="ORF">BAL341_578</name>
</gene>
<keyword evidence="1 2" id="KW-0808">Transferase</keyword>
<feature type="binding site" evidence="2">
    <location>
        <position position="252"/>
    </location>
    <ligand>
        <name>Mg(2+)</name>
        <dbReference type="ChEBI" id="CHEBI:18420"/>
    </ligand>
</feature>
<dbReference type="GO" id="GO:0071555">
    <property type="term" value="P:cell wall organization"/>
    <property type="evidence" value="ECO:0007669"/>
    <property type="project" value="UniProtKB-KW"/>
</dbReference>
<dbReference type="EMBL" id="CAAJGR010000055">
    <property type="protein sequence ID" value="VHO02168.1"/>
    <property type="molecule type" value="Genomic_DNA"/>
</dbReference>
<keyword evidence="2" id="KW-0479">Metal-binding</keyword>
<dbReference type="AlphaFoldDB" id="A0A486XI03"/>
<dbReference type="PANTHER" id="PTHR10291:SF0">
    <property type="entry name" value="DEHYDRODOLICHYL DIPHOSPHATE SYNTHASE 2"/>
    <property type="match status" value="1"/>
</dbReference>
<dbReference type="HAMAP" id="MF_01139">
    <property type="entry name" value="ISPT"/>
    <property type="match status" value="1"/>
</dbReference>
<keyword evidence="2" id="KW-0133">Cell shape</keyword>
<feature type="binding site" evidence="2">
    <location>
        <position position="78"/>
    </location>
    <ligand>
        <name>substrate</name>
    </ligand>
</feature>
<name>A0A486XI03_9GAMM</name>
<feature type="binding site" evidence="2">
    <location>
        <position position="233"/>
    </location>
    <ligand>
        <name>substrate</name>
    </ligand>
</feature>
<dbReference type="GO" id="GO:0008360">
    <property type="term" value="P:regulation of cell shape"/>
    <property type="evidence" value="ECO:0007669"/>
    <property type="project" value="UniProtKB-KW"/>
</dbReference>
<dbReference type="EC" id="2.5.1.31" evidence="2"/>
<evidence type="ECO:0000256" key="1">
    <source>
        <dbReference type="ARBA" id="ARBA00022679"/>
    </source>
</evidence>
<comment type="subunit">
    <text evidence="2">Homodimer.</text>
</comment>
<feature type="active site" evidence="2">
    <location>
        <position position="65"/>
    </location>
</feature>
<keyword evidence="2" id="KW-0961">Cell wall biogenesis/degradation</keyword>
<feature type="binding site" evidence="2">
    <location>
        <position position="65"/>
    </location>
    <ligand>
        <name>Mg(2+)</name>
        <dbReference type="ChEBI" id="CHEBI:18420"/>
    </ligand>
</feature>
<dbReference type="NCBIfam" id="NF011405">
    <property type="entry name" value="PRK14830.1"/>
    <property type="match status" value="1"/>
</dbReference>
<feature type="active site" description="Proton acceptor" evidence="2">
    <location>
        <position position="113"/>
    </location>
</feature>
<dbReference type="PANTHER" id="PTHR10291">
    <property type="entry name" value="DEHYDRODOLICHYL DIPHOSPHATE SYNTHASE FAMILY MEMBER"/>
    <property type="match status" value="1"/>
</dbReference>
<dbReference type="GO" id="GO:0000287">
    <property type="term" value="F:magnesium ion binding"/>
    <property type="evidence" value="ECO:0007669"/>
    <property type="project" value="UniProtKB-UniRule"/>
</dbReference>
<keyword evidence="2" id="KW-0573">Peptidoglycan synthesis</keyword>
<comment type="cofactor">
    <cofactor evidence="2">
        <name>Mg(2+)</name>
        <dbReference type="ChEBI" id="CHEBI:18420"/>
    </cofactor>
    <text evidence="2">Binds 2 magnesium ions per subunit.</text>
</comment>
<dbReference type="Pfam" id="PF01255">
    <property type="entry name" value="Prenyltransf"/>
    <property type="match status" value="1"/>
</dbReference>
<evidence type="ECO:0000256" key="2">
    <source>
        <dbReference type="HAMAP-Rule" id="MF_01139"/>
    </source>
</evidence>
<feature type="binding site" evidence="2">
    <location>
        <position position="82"/>
    </location>
    <ligand>
        <name>substrate</name>
    </ligand>
</feature>
<keyword evidence="2" id="KW-0460">Magnesium</keyword>
<reference evidence="3" key="1">
    <citation type="submission" date="2019-04" db="EMBL/GenBank/DDBJ databases">
        <authorList>
            <person name="Brambilla D."/>
        </authorList>
    </citation>
    <scope>NUCLEOTIDE SEQUENCE</scope>
    <source>
        <strain evidence="3">BAL1</strain>
    </source>
</reference>
<dbReference type="CDD" id="cd00475">
    <property type="entry name" value="Cis_IPPS"/>
    <property type="match status" value="1"/>
</dbReference>
<dbReference type="InterPro" id="IPR001441">
    <property type="entry name" value="UPP_synth-like"/>
</dbReference>
<organism evidence="3">
    <name type="scientific">Rheinheimera sp. BAL341</name>
    <dbReference type="NCBI Taxonomy" id="1708203"/>
    <lineage>
        <taxon>Bacteria</taxon>
        <taxon>Pseudomonadati</taxon>
        <taxon>Pseudomonadota</taxon>
        <taxon>Gammaproteobacteria</taxon>
        <taxon>Chromatiales</taxon>
        <taxon>Chromatiaceae</taxon>
        <taxon>Rheinheimera</taxon>
    </lineage>
</organism>
<proteinExistence type="inferred from homology"/>
<feature type="binding site" evidence="2">
    <location>
        <begin position="66"/>
        <end position="69"/>
    </location>
    <ligand>
        <name>substrate</name>
    </ligand>
</feature>
<feature type="binding site" evidence="2">
    <location>
        <position position="70"/>
    </location>
    <ligand>
        <name>substrate</name>
    </ligand>
</feature>
<dbReference type="GO" id="GO:0008834">
    <property type="term" value="F:ditrans,polycis-undecaprenyl-diphosphate synthase [(2E,6E)-farnesyl-diphosphate specific] activity"/>
    <property type="evidence" value="ECO:0007669"/>
    <property type="project" value="UniProtKB-UniRule"/>
</dbReference>
<dbReference type="InterPro" id="IPR036424">
    <property type="entry name" value="UPP_synth-like_sf"/>
</dbReference>
<dbReference type="NCBIfam" id="TIGR00055">
    <property type="entry name" value="uppS"/>
    <property type="match status" value="1"/>
</dbReference>
<protein>
    <recommendedName>
        <fullName evidence="2">Ditrans,polycis-undecaprenyl-diphosphate synthase ((2E,6E)-farnesyl-diphosphate specific)</fullName>
        <ecNumber evidence="2">2.5.1.31</ecNumber>
    </recommendedName>
    <alternativeName>
        <fullName evidence="2">Ditrans,polycis-undecaprenylcistransferase</fullName>
    </alternativeName>
    <alternativeName>
        <fullName evidence="2">Undecaprenyl diphosphate synthase</fullName>
        <shortName evidence="2">UDS</shortName>
    </alternativeName>
    <alternativeName>
        <fullName evidence="2">Undecaprenyl pyrophosphate synthase</fullName>
        <shortName evidence="2">UPP synthase</shortName>
    </alternativeName>
</protein>
<dbReference type="GO" id="GO:0005829">
    <property type="term" value="C:cytosol"/>
    <property type="evidence" value="ECO:0007669"/>
    <property type="project" value="TreeGrafter"/>
</dbReference>
<dbReference type="GO" id="GO:0009252">
    <property type="term" value="P:peptidoglycan biosynthetic process"/>
    <property type="evidence" value="ECO:0007669"/>
    <property type="project" value="UniProtKB-UniRule"/>
</dbReference>
<dbReference type="FunFam" id="3.40.1180.10:FF:000001">
    <property type="entry name" value="(2E,6E)-farnesyl-diphosphate-specific ditrans,polycis-undecaprenyl-diphosphate synthase"/>
    <property type="match status" value="1"/>
</dbReference>
<feature type="binding site" evidence="2">
    <location>
        <position position="116"/>
    </location>
    <ligand>
        <name>substrate</name>
    </ligand>
</feature>
<dbReference type="GO" id="GO:0016094">
    <property type="term" value="P:polyprenol biosynthetic process"/>
    <property type="evidence" value="ECO:0007669"/>
    <property type="project" value="TreeGrafter"/>
</dbReference>
<comment type="similarity">
    <text evidence="2">Belongs to the UPP synthase family.</text>
</comment>
<feature type="binding site" evidence="2">
    <location>
        <begin position="110"/>
        <end position="112"/>
    </location>
    <ligand>
        <name>substrate</name>
    </ligand>
</feature>
<sequence length="298" mass="34187">MLGYLRRDAWALRRFFLFERLIFNCGGCDQLLQVKAKLKDRSHVMTADSQLKPQNLPQHVAIIMDGNGRWAQRQGKPRVWGHKRGVEAVRRSVSFCRELGIKSLTLFAFSSENWRRPEEEVSTLMQLFLMVLQSEVKSLHKHNVRLKIVGDLTPFSDKLREKIDQAEQLTAQNDAMTLNIAANYGGRWDITNACRGLAQQVQQGIITPEDIDERCVAGYTQLSDQPELDLLIRTGGDIRISNFLLWQAAYAELWFTETLWPDFDQQVFSEAIAAFVNRERRFGCTGEQIRQLATQAKG</sequence>
<dbReference type="SUPFAM" id="SSF64005">
    <property type="entry name" value="Undecaprenyl diphosphate synthase"/>
    <property type="match status" value="1"/>
</dbReference>
<accession>A0A486XI03</accession>
<dbReference type="PROSITE" id="PS01066">
    <property type="entry name" value="UPP_SYNTHASE"/>
    <property type="match status" value="1"/>
</dbReference>
<comment type="catalytic activity">
    <reaction evidence="2">
        <text>8 isopentenyl diphosphate + (2E,6E)-farnesyl diphosphate = di-trans,octa-cis-undecaprenyl diphosphate + 8 diphosphate</text>
        <dbReference type="Rhea" id="RHEA:27551"/>
        <dbReference type="ChEBI" id="CHEBI:33019"/>
        <dbReference type="ChEBI" id="CHEBI:58405"/>
        <dbReference type="ChEBI" id="CHEBI:128769"/>
        <dbReference type="ChEBI" id="CHEBI:175763"/>
        <dbReference type="EC" id="2.5.1.31"/>
    </reaction>
</comment>